<evidence type="ECO:0000259" key="1">
    <source>
        <dbReference type="PROSITE" id="PS00036"/>
    </source>
</evidence>
<dbReference type="EMBL" id="JAQQWP010000001">
    <property type="protein sequence ID" value="KAK8132332.1"/>
    <property type="molecule type" value="Genomic_DNA"/>
</dbReference>
<dbReference type="PANTHER" id="PTHR42070:SF1">
    <property type="entry name" value="FILAMENT ASSOCIATED PROTEIN, PUTATIVE (AFU_ORTHOLOGUE AFUA_8G06630)-RELATED"/>
    <property type="match status" value="1"/>
</dbReference>
<evidence type="ECO:0000313" key="2">
    <source>
        <dbReference type="EMBL" id="KAK8132332.1"/>
    </source>
</evidence>
<comment type="caution">
    <text evidence="2">The sequence shown here is derived from an EMBL/GenBank/DDBJ whole genome shotgun (WGS) entry which is preliminary data.</text>
</comment>
<reference evidence="2 3" key="1">
    <citation type="submission" date="2023-01" db="EMBL/GenBank/DDBJ databases">
        <title>Analysis of 21 Apiospora genomes using comparative genomics revels a genus with tremendous synthesis potential of carbohydrate active enzymes and secondary metabolites.</title>
        <authorList>
            <person name="Sorensen T."/>
        </authorList>
    </citation>
    <scope>NUCLEOTIDE SEQUENCE [LARGE SCALE GENOMIC DNA]</scope>
    <source>
        <strain evidence="2 3">CBS 117206</strain>
    </source>
</reference>
<name>A0AAW0RBN2_9PEZI</name>
<dbReference type="Proteomes" id="UP001392437">
    <property type="component" value="Unassembled WGS sequence"/>
</dbReference>
<protein>
    <recommendedName>
        <fullName evidence="1">BZIP domain-containing protein</fullName>
    </recommendedName>
</protein>
<dbReference type="PROSITE" id="PS00036">
    <property type="entry name" value="BZIP_BASIC"/>
    <property type="match status" value="1"/>
</dbReference>
<dbReference type="InterPro" id="IPR004827">
    <property type="entry name" value="bZIP"/>
</dbReference>
<feature type="domain" description="BZIP" evidence="1">
    <location>
        <begin position="38"/>
        <end position="51"/>
    </location>
</feature>
<gene>
    <name evidence="2" type="ORF">PG999_000505</name>
</gene>
<keyword evidence="3" id="KW-1185">Reference proteome</keyword>
<proteinExistence type="predicted"/>
<dbReference type="GO" id="GO:0003700">
    <property type="term" value="F:DNA-binding transcription factor activity"/>
    <property type="evidence" value="ECO:0007669"/>
    <property type="project" value="InterPro"/>
</dbReference>
<evidence type="ECO:0000313" key="3">
    <source>
        <dbReference type="Proteomes" id="UP001392437"/>
    </source>
</evidence>
<organism evidence="2 3">
    <name type="scientific">Apiospora kogelbergensis</name>
    <dbReference type="NCBI Taxonomy" id="1337665"/>
    <lineage>
        <taxon>Eukaryota</taxon>
        <taxon>Fungi</taxon>
        <taxon>Dikarya</taxon>
        <taxon>Ascomycota</taxon>
        <taxon>Pezizomycotina</taxon>
        <taxon>Sordariomycetes</taxon>
        <taxon>Xylariomycetidae</taxon>
        <taxon>Amphisphaeriales</taxon>
        <taxon>Apiosporaceae</taxon>
        <taxon>Apiospora</taxon>
    </lineage>
</organism>
<dbReference type="SUPFAM" id="SSF57959">
    <property type="entry name" value="Leucine zipper domain"/>
    <property type="match status" value="1"/>
</dbReference>
<dbReference type="PANTHER" id="PTHR42070">
    <property type="entry name" value="FILAMENT ASSOCIATED PROTEIN, PUTATIVE (AFU_ORTHOLOGUE AFUA_8G06630)-RELATED"/>
    <property type="match status" value="1"/>
</dbReference>
<dbReference type="InterPro" id="IPR046347">
    <property type="entry name" value="bZIP_sf"/>
</dbReference>
<accession>A0AAW0RBN2</accession>
<sequence length="280" mass="30364">MLVHRFTTSTPIARHPQQNELIYVTADLRKKVRVPADREANRQSQQQARQRQREYVASLEKKVTEYERRGVQATIEVQRAARAVAATNEKLLALLKVHDVQDAEIEAFLREPTLEQGVKVTAPPIASPNCGAYVQISNSSQSAEMPTSLPPLKMYPLSALLSTENLPKAATPRSPSQLPPGRVPGCNIPTANIGDSEQTNSCGKNAPGIPCSPDAGAQPVTSKYQEIPGQETSCDTAASIISEIHGLNDLSEARTVLGCTTPGSCSVRNIRLFELMDRTG</sequence>
<dbReference type="AlphaFoldDB" id="A0AAW0RBN2"/>